<dbReference type="Proteomes" id="UP001165960">
    <property type="component" value="Unassembled WGS sequence"/>
</dbReference>
<reference evidence="1" key="1">
    <citation type="submission" date="2022-04" db="EMBL/GenBank/DDBJ databases">
        <title>Genome of the entomopathogenic fungus Entomophthora muscae.</title>
        <authorList>
            <person name="Elya C."/>
            <person name="Lovett B.R."/>
            <person name="Lee E."/>
            <person name="Macias A.M."/>
            <person name="Hajek A.E."/>
            <person name="De Bivort B.L."/>
            <person name="Kasson M.T."/>
            <person name="De Fine Licht H.H."/>
            <person name="Stajich J.E."/>
        </authorList>
    </citation>
    <scope>NUCLEOTIDE SEQUENCE</scope>
    <source>
        <strain evidence="1">Berkeley</strain>
    </source>
</reference>
<proteinExistence type="predicted"/>
<dbReference type="EMBL" id="QTSX02000739">
    <property type="protein sequence ID" value="KAJ9085922.1"/>
    <property type="molecule type" value="Genomic_DNA"/>
</dbReference>
<accession>A0ACC2UHR7</accession>
<gene>
    <name evidence="1" type="ORF">DSO57_1009251</name>
</gene>
<evidence type="ECO:0000313" key="2">
    <source>
        <dbReference type="Proteomes" id="UP001165960"/>
    </source>
</evidence>
<keyword evidence="2" id="KW-1185">Reference proteome</keyword>
<evidence type="ECO:0000313" key="1">
    <source>
        <dbReference type="EMBL" id="KAJ9085922.1"/>
    </source>
</evidence>
<sequence>MLMKLTVGISPPPLGKSLGPSSGAVALKFLLVFSFWKLGQPQLEGAKFGKTWVTGPLVLRAGGPRVVRFRVSISLLALDLEGKIDNPDTARSWLWLPGAWLGLQRI</sequence>
<protein>
    <submittedName>
        <fullName evidence="1">Uncharacterized protein</fullName>
    </submittedName>
</protein>
<comment type="caution">
    <text evidence="1">The sequence shown here is derived from an EMBL/GenBank/DDBJ whole genome shotgun (WGS) entry which is preliminary data.</text>
</comment>
<organism evidence="1 2">
    <name type="scientific">Entomophthora muscae</name>
    <dbReference type="NCBI Taxonomy" id="34485"/>
    <lineage>
        <taxon>Eukaryota</taxon>
        <taxon>Fungi</taxon>
        <taxon>Fungi incertae sedis</taxon>
        <taxon>Zoopagomycota</taxon>
        <taxon>Entomophthoromycotina</taxon>
        <taxon>Entomophthoromycetes</taxon>
        <taxon>Entomophthorales</taxon>
        <taxon>Entomophthoraceae</taxon>
        <taxon>Entomophthora</taxon>
    </lineage>
</organism>
<name>A0ACC2UHR7_9FUNG</name>